<feature type="compositionally biased region" description="Low complexity" evidence="1">
    <location>
        <begin position="389"/>
        <end position="400"/>
    </location>
</feature>
<sequence>MTLEFYPLLWDFGDYLDSHVLPKELFRLDNQAKKFVSRCLPESLSDSPQLNRYLQLIQRLFIQNGAFIHPTTKKSVKKSKAVSCKKFYLSEVWSDILRKDTFDSDFSLSDTDSGIESDFEKYYHSESKLKYLEYSPKNDKNNTKKTTPKKKKNSNKKPIENSRANRTIGVLGFKLMKLLQTKQYSRESLAEKTEFSKQRVCTVLSIYKLLNLVVEDPKTNLLYWESEQSLLIPDLQKYIKNLILAKNYRRKLAKKVLYLSKKLGEKYQKKQEYRSKCDNVIELIQKNTTKSSTKTSIDLKLEEYPKDILLKIQRIKHKLRQFRKRRVHFEKVDSKKKLKKLSNQTLNKILTNSKYKSQSKSKGKIKDKVKINIYDNENDNENDNKNNNDNDNNNNNNNNNDNKKTPKKKKIIIKVMSKSNKKKKRIKKRVTRKKFPKKKKKIKTFSGYKLYPKHSKSFHDYSELRKKRERKKRERTEKKKLKEKRFNKSNYNKKRKKRIKKKKKKKKKKHSTKKANQNINSSLGSSSDTFSGSISGSFSDSFNGSLSDSFSDSFSDSLSDIKFSSLKKKRFGSFDNSEDSKEFDNNSNTSSKVKRKKKEIREYEDVYSSNSEGDNNHGQDKKKTLNKEFVFDKNENNKLIEEFNIDSLNDKLKETKIIQSTPNNKQKKKRNKKEIDEDEDEDENEKDDEEGGVKREKGGERDDDENDNIYEYNSDEDLDQVDVVVDIFLDEKYDQNYHLAKMLLQNQTNQDQLENGLSPIIPVDSQDLFSESENIESYNPESGLYYSDLFESSVTTFYSLPNKSDNENDNGNEHGNENGNENENLLLPDLNYDEKDKEKEKDFTQISLASSMEKMLFDKPNLNEKKKFHATSTKLIDWEKDDDNEKIY</sequence>
<evidence type="ECO:0000256" key="1">
    <source>
        <dbReference type="SAM" id="MobiDB-lite"/>
    </source>
</evidence>
<keyword evidence="3" id="KW-1185">Reference proteome</keyword>
<feature type="compositionally biased region" description="Basic residues" evidence="1">
    <location>
        <begin position="467"/>
        <end position="513"/>
    </location>
</feature>
<protein>
    <submittedName>
        <fullName evidence="2">Cyclic amp receptor-like protein g</fullName>
    </submittedName>
</protein>
<feature type="region of interest" description="Disordered" evidence="1">
    <location>
        <begin position="798"/>
        <end position="826"/>
    </location>
</feature>
<gene>
    <name evidence="2" type="ORF">M0813_17668</name>
</gene>
<feature type="compositionally biased region" description="Low complexity" evidence="1">
    <location>
        <begin position="521"/>
        <end position="531"/>
    </location>
</feature>
<feature type="region of interest" description="Disordered" evidence="1">
    <location>
        <begin position="352"/>
        <end position="441"/>
    </location>
</feature>
<feature type="compositionally biased region" description="Acidic residues" evidence="1">
    <location>
        <begin position="701"/>
        <end position="715"/>
    </location>
</feature>
<reference evidence="2" key="1">
    <citation type="submission" date="2022-08" db="EMBL/GenBank/DDBJ databases">
        <title>Novel sulfate-reducing endosymbionts in the free-living metamonad Anaeramoeba.</title>
        <authorList>
            <person name="Jerlstrom-Hultqvist J."/>
            <person name="Cepicka I."/>
            <person name="Gallot-Lavallee L."/>
            <person name="Salas-Leiva D."/>
            <person name="Curtis B.A."/>
            <person name="Zahonova K."/>
            <person name="Pipaliya S."/>
            <person name="Dacks J."/>
            <person name="Roger A.J."/>
        </authorList>
    </citation>
    <scope>NUCLEOTIDE SEQUENCE</scope>
    <source>
        <strain evidence="2">Schooner1</strain>
    </source>
</reference>
<evidence type="ECO:0000313" key="2">
    <source>
        <dbReference type="EMBL" id="KAJ6248333.1"/>
    </source>
</evidence>
<proteinExistence type="predicted"/>
<feature type="compositionally biased region" description="Basic residues" evidence="1">
    <location>
        <begin position="419"/>
        <end position="441"/>
    </location>
</feature>
<dbReference type="Proteomes" id="UP001150062">
    <property type="component" value="Unassembled WGS sequence"/>
</dbReference>
<name>A0ABQ8YUP9_9EUKA</name>
<feature type="region of interest" description="Disordered" evidence="1">
    <location>
        <begin position="459"/>
        <end position="531"/>
    </location>
</feature>
<dbReference type="EMBL" id="JAOAOG010000114">
    <property type="protein sequence ID" value="KAJ6248333.1"/>
    <property type="molecule type" value="Genomic_DNA"/>
</dbReference>
<feature type="region of interest" description="Disordered" evidence="1">
    <location>
        <begin position="656"/>
        <end position="715"/>
    </location>
</feature>
<feature type="region of interest" description="Disordered" evidence="1">
    <location>
        <begin position="571"/>
        <end position="622"/>
    </location>
</feature>
<feature type="region of interest" description="Disordered" evidence="1">
    <location>
        <begin position="134"/>
        <end position="161"/>
    </location>
</feature>
<organism evidence="2 3">
    <name type="scientific">Anaeramoeba flamelloides</name>
    <dbReference type="NCBI Taxonomy" id="1746091"/>
    <lineage>
        <taxon>Eukaryota</taxon>
        <taxon>Metamonada</taxon>
        <taxon>Anaeramoebidae</taxon>
        <taxon>Anaeramoeba</taxon>
    </lineage>
</organism>
<accession>A0ABQ8YUP9</accession>
<feature type="compositionally biased region" description="Acidic residues" evidence="1">
    <location>
        <begin position="676"/>
        <end position="690"/>
    </location>
</feature>
<feature type="compositionally biased region" description="Low complexity" evidence="1">
    <location>
        <begin position="817"/>
        <end position="826"/>
    </location>
</feature>
<feature type="compositionally biased region" description="Basic and acidic residues" evidence="1">
    <location>
        <begin position="691"/>
        <end position="700"/>
    </location>
</feature>
<comment type="caution">
    <text evidence="2">The sequence shown here is derived from an EMBL/GenBank/DDBJ whole genome shotgun (WGS) entry which is preliminary data.</text>
</comment>
<feature type="compositionally biased region" description="Basic residues" evidence="1">
    <location>
        <begin position="146"/>
        <end position="155"/>
    </location>
</feature>
<evidence type="ECO:0000313" key="3">
    <source>
        <dbReference type="Proteomes" id="UP001150062"/>
    </source>
</evidence>